<accession>A0ABT2X7H4</accession>
<feature type="transmembrane region" description="Helical" evidence="1">
    <location>
        <begin position="452"/>
        <end position="470"/>
    </location>
</feature>
<gene>
    <name evidence="2" type="ORF">OEZ60_16440</name>
</gene>
<organism evidence="2 3">
    <name type="scientific">Albidovulum salinarum</name>
    <dbReference type="NCBI Taxonomy" id="2984153"/>
    <lineage>
        <taxon>Bacteria</taxon>
        <taxon>Pseudomonadati</taxon>
        <taxon>Pseudomonadota</taxon>
        <taxon>Alphaproteobacteria</taxon>
        <taxon>Rhodobacterales</taxon>
        <taxon>Paracoccaceae</taxon>
        <taxon>Albidovulum</taxon>
    </lineage>
</organism>
<protein>
    <recommendedName>
        <fullName evidence="4">Transmembrane protein</fullName>
    </recommendedName>
</protein>
<sequence length="510" mass="55037">MTTVQSNGSAVRPTSIGRAVLWIAVALLACLSVLMINGKPLFYFDTMGYVSQGHSALFHIGFPGKSPIHREEVTEVATGKGPDITAEIEADHTVDGSRSTVYSLFAGTLARLGALEGLIALNVAAIFLAVWLPMRIAVRHWGLHIPLSQAVALPIIVASFGSLPFYAAYLMPDTFAPVLILAVATLTVFARVMLVWEILLVLALGSLATVSHLSHLGLATLMAPAAVLVSLIMSRRQWWLPPALVLVIVGMGYAEQSVLRSAARSLSESEVVIKPYITARIIQDGPGMRYLDANCPDEAIPTCVLHEALMHSDDPMRLTASHIVFAQSEELGSLRRLSPEDQALVSDDQIAFFFRVFRNDPFGIIKALAHNVLAQTISVSVDMTLPTKSIVEVNAPVSGLLSGAFEHGRITADPGWLRIVAPLHAVFYALSLAVILILMIVPRRVPGEVKALTVMVLVGILANAMVCGGISQPATRYGARVIWLLPLMATVLMIFARRARRFDPVGEGRL</sequence>
<name>A0ABT2X7H4_9RHOB</name>
<evidence type="ECO:0000313" key="3">
    <source>
        <dbReference type="Proteomes" id="UP001209535"/>
    </source>
</evidence>
<evidence type="ECO:0000256" key="1">
    <source>
        <dbReference type="SAM" id="Phobius"/>
    </source>
</evidence>
<feature type="transmembrane region" description="Helical" evidence="1">
    <location>
        <begin position="118"/>
        <end position="138"/>
    </location>
</feature>
<proteinExistence type="predicted"/>
<reference evidence="2 3" key="1">
    <citation type="submission" date="2022-10" db="EMBL/GenBank/DDBJ databases">
        <title>Defluviimonas sp. nov., isolated from ocean surface sediments.</title>
        <authorList>
            <person name="He W."/>
            <person name="Wang L."/>
            <person name="Zhang D.-F."/>
        </authorList>
    </citation>
    <scope>NUCLEOTIDE SEQUENCE [LARGE SCALE GENOMIC DNA]</scope>
    <source>
        <strain evidence="2 3">WL0024</strain>
    </source>
</reference>
<evidence type="ECO:0000313" key="2">
    <source>
        <dbReference type="EMBL" id="MCU9849590.1"/>
    </source>
</evidence>
<keyword evidence="1" id="KW-1133">Transmembrane helix</keyword>
<feature type="transmembrane region" description="Helical" evidence="1">
    <location>
        <begin position="20"/>
        <end position="38"/>
    </location>
</feature>
<dbReference type="EMBL" id="JAOVQO010000016">
    <property type="protein sequence ID" value="MCU9849590.1"/>
    <property type="molecule type" value="Genomic_DNA"/>
</dbReference>
<keyword evidence="1" id="KW-0812">Transmembrane</keyword>
<keyword evidence="1" id="KW-0472">Membrane</keyword>
<feature type="transmembrane region" description="Helical" evidence="1">
    <location>
        <begin position="419"/>
        <end position="440"/>
    </location>
</feature>
<dbReference type="RefSeq" id="WP_263338470.1">
    <property type="nucleotide sequence ID" value="NZ_JAOVQO010000016.1"/>
</dbReference>
<comment type="caution">
    <text evidence="2">The sequence shown here is derived from an EMBL/GenBank/DDBJ whole genome shotgun (WGS) entry which is preliminary data.</text>
</comment>
<evidence type="ECO:0008006" key="4">
    <source>
        <dbReference type="Google" id="ProtNLM"/>
    </source>
</evidence>
<feature type="transmembrane region" description="Helical" evidence="1">
    <location>
        <begin position="477"/>
        <end position="496"/>
    </location>
</feature>
<keyword evidence="3" id="KW-1185">Reference proteome</keyword>
<feature type="transmembrane region" description="Helical" evidence="1">
    <location>
        <begin position="175"/>
        <end position="204"/>
    </location>
</feature>
<feature type="transmembrane region" description="Helical" evidence="1">
    <location>
        <begin position="216"/>
        <end position="232"/>
    </location>
</feature>
<feature type="transmembrane region" description="Helical" evidence="1">
    <location>
        <begin position="150"/>
        <end position="169"/>
    </location>
</feature>
<dbReference type="Proteomes" id="UP001209535">
    <property type="component" value="Unassembled WGS sequence"/>
</dbReference>